<dbReference type="EMBL" id="JNFP01000078">
    <property type="protein sequence ID" value="KIA60136.1"/>
    <property type="molecule type" value="Genomic_DNA"/>
</dbReference>
<accession>A0ABR4Z498</accession>
<dbReference type="Proteomes" id="UP000031364">
    <property type="component" value="Unassembled WGS sequence"/>
</dbReference>
<proteinExistence type="predicted"/>
<reference evidence="1 2" key="1">
    <citation type="journal article" date="2014" name="Int. J. Syst. Evol. Microbiol.">
        <title>Nocardia vulneris sp. nov., isolated from wounds of human patients in North America.</title>
        <authorList>
            <person name="Lasker B.A."/>
            <person name="Bell M."/>
            <person name="Klenk H.P."/>
            <person name="Sproer C."/>
            <person name="Schumann C."/>
            <person name="Schumann P."/>
            <person name="Brown J.M."/>
        </authorList>
    </citation>
    <scope>NUCLEOTIDE SEQUENCE [LARGE SCALE GENOMIC DNA]</scope>
    <source>
        <strain evidence="1 2">W9851</strain>
    </source>
</reference>
<evidence type="ECO:0000313" key="1">
    <source>
        <dbReference type="EMBL" id="KIA60136.1"/>
    </source>
</evidence>
<keyword evidence="2" id="KW-1185">Reference proteome</keyword>
<comment type="caution">
    <text evidence="1">The sequence shown here is derived from an EMBL/GenBank/DDBJ whole genome shotgun (WGS) entry which is preliminary data.</text>
</comment>
<organism evidence="1 2">
    <name type="scientific">Nocardia vulneris</name>
    <dbReference type="NCBI Taxonomy" id="1141657"/>
    <lineage>
        <taxon>Bacteria</taxon>
        <taxon>Bacillati</taxon>
        <taxon>Actinomycetota</taxon>
        <taxon>Actinomycetes</taxon>
        <taxon>Mycobacteriales</taxon>
        <taxon>Nocardiaceae</taxon>
        <taxon>Nocardia</taxon>
    </lineage>
</organism>
<evidence type="ECO:0000313" key="2">
    <source>
        <dbReference type="Proteomes" id="UP000031364"/>
    </source>
</evidence>
<gene>
    <name evidence="1" type="ORF">FG87_38750</name>
</gene>
<name>A0ABR4Z498_9NOCA</name>
<sequence>MDLRAESAAEQVPCPGTKVIGWVAEGHFLCAEGVFGGGPVFTVGSAAGDARTDGDLRRGVRRVW</sequence>
<protein>
    <submittedName>
        <fullName evidence="1">Uncharacterized protein</fullName>
    </submittedName>
</protein>